<reference evidence="1" key="1">
    <citation type="submission" date="2019-01" db="EMBL/GenBank/DDBJ databases">
        <title>Draft genome sequences of three monokaryotic isolates of the white-rot basidiomycete fungus Dichomitus squalens.</title>
        <authorList>
            <consortium name="DOE Joint Genome Institute"/>
            <person name="Lopez S.C."/>
            <person name="Andreopoulos B."/>
            <person name="Pangilinan J."/>
            <person name="Lipzen A."/>
            <person name="Riley R."/>
            <person name="Ahrendt S."/>
            <person name="Ng V."/>
            <person name="Barry K."/>
            <person name="Daum C."/>
            <person name="Grigoriev I.V."/>
            <person name="Hilden K.S."/>
            <person name="Makela M.R."/>
            <person name="de Vries R.P."/>
        </authorList>
    </citation>
    <scope>NUCLEOTIDE SEQUENCE [LARGE SCALE GENOMIC DNA]</scope>
    <source>
        <strain evidence="1">OM18370.1</strain>
    </source>
</reference>
<dbReference type="Proteomes" id="UP000292957">
    <property type="component" value="Unassembled WGS sequence"/>
</dbReference>
<proteinExistence type="predicted"/>
<dbReference type="EMBL" id="ML143425">
    <property type="protein sequence ID" value="TBU28097.1"/>
    <property type="molecule type" value="Genomic_DNA"/>
</dbReference>
<evidence type="ECO:0000313" key="1">
    <source>
        <dbReference type="EMBL" id="TBU28097.1"/>
    </source>
</evidence>
<gene>
    <name evidence="1" type="ORF">BD311DRAFT_354958</name>
</gene>
<protein>
    <submittedName>
        <fullName evidence="1">Uncharacterized protein</fullName>
    </submittedName>
</protein>
<sequence length="142" mass="15777">MLHASGLVRLNGGIRNNPSWPTGVHKSFWVFWPAWCRANQAWRRVSATLARHVAHSIVLITAITISFPLRFAIGPPTVATHWLGIDSLTYRPIRQRRATWEPSNEQPIPSASATVNTLILNHEARGTSLLPMSLGPMTTNIP</sequence>
<organism evidence="1">
    <name type="scientific">Dichomitus squalens</name>
    <dbReference type="NCBI Taxonomy" id="114155"/>
    <lineage>
        <taxon>Eukaryota</taxon>
        <taxon>Fungi</taxon>
        <taxon>Dikarya</taxon>
        <taxon>Basidiomycota</taxon>
        <taxon>Agaricomycotina</taxon>
        <taxon>Agaricomycetes</taxon>
        <taxon>Polyporales</taxon>
        <taxon>Polyporaceae</taxon>
        <taxon>Dichomitus</taxon>
    </lineage>
</organism>
<dbReference type="AlphaFoldDB" id="A0A4Q9MM01"/>
<name>A0A4Q9MM01_9APHY</name>
<accession>A0A4Q9MM01</accession>